<gene>
    <name evidence="2" type="ORF">SFOMI_0866</name>
</gene>
<evidence type="ECO:0000313" key="2">
    <source>
        <dbReference type="EMBL" id="GAY20342.1"/>
    </source>
</evidence>
<evidence type="ECO:0000256" key="1">
    <source>
        <dbReference type="SAM" id="MobiDB-lite"/>
    </source>
</evidence>
<feature type="region of interest" description="Disordered" evidence="1">
    <location>
        <begin position="1"/>
        <end position="46"/>
    </location>
</feature>
<dbReference type="Proteomes" id="UP000221538">
    <property type="component" value="Unassembled WGS sequence"/>
</dbReference>
<proteinExistence type="predicted"/>
<feature type="compositionally biased region" description="Polar residues" evidence="1">
    <location>
        <begin position="1"/>
        <end position="19"/>
    </location>
</feature>
<reference evidence="2 3" key="1">
    <citation type="journal article" date="2013" name="Biodegradation">
        <title>Occurrence of 4-tert-butylphenol (4-t-BP) biodegradation in an aquatic sample caused by the presence of Spirodela polyrrhiza and isolation of a 4-t-BP-utilizing bacterium.</title>
        <authorList>
            <person name="Ogata Y."/>
            <person name="Toyama T."/>
            <person name="Yu N."/>
            <person name="Wang X."/>
            <person name="Sei K."/>
            <person name="Ike M."/>
        </authorList>
    </citation>
    <scope>NUCLEOTIDE SEQUENCE [LARGE SCALE GENOMIC DNA]</scope>
    <source>
        <strain evidence="2 3">OMI</strain>
    </source>
</reference>
<sequence length="46" mass="4788">MHLPSSSGSGATGPFQSPHFSVRCPSGRNVTAPDELYSAGRVPSEE</sequence>
<comment type="caution">
    <text evidence="2">The sequence shown here is derived from an EMBL/GenBank/DDBJ whole genome shotgun (WGS) entry which is preliminary data.</text>
</comment>
<dbReference type="AlphaFoldDB" id="A0A292Z169"/>
<dbReference type="EMBL" id="BEWI01000030">
    <property type="protein sequence ID" value="GAY20342.1"/>
    <property type="molecule type" value="Genomic_DNA"/>
</dbReference>
<name>A0A292Z169_SPHSA</name>
<evidence type="ECO:0000313" key="3">
    <source>
        <dbReference type="Proteomes" id="UP000221538"/>
    </source>
</evidence>
<organism evidence="2 3">
    <name type="scientific">Sphingobium fuliginis (strain ATCC 27551)</name>
    <dbReference type="NCBI Taxonomy" id="336203"/>
    <lineage>
        <taxon>Bacteria</taxon>
        <taxon>Pseudomonadati</taxon>
        <taxon>Pseudomonadota</taxon>
        <taxon>Alphaproteobacteria</taxon>
        <taxon>Sphingomonadales</taxon>
        <taxon>Sphingomonadaceae</taxon>
        <taxon>Sphingobium</taxon>
    </lineage>
</organism>
<accession>A0A292Z169</accession>
<protein>
    <submittedName>
        <fullName evidence="2">Uncharacterized protein</fullName>
    </submittedName>
</protein>
<reference evidence="2 3" key="2">
    <citation type="journal article" date="2013" name="Environ. Sci. Technol.">
        <title>The 4-tert-butylphenol-utilizing bacterium Sphingobium fuliginis OMI can degrade bisphenols via phenolic ring hydroxylation and meta-cleavage pathway.</title>
        <authorList>
            <person name="Ogata Y."/>
            <person name="Goda S."/>
            <person name="Toyama T."/>
            <person name="Sei K."/>
            <person name="Ike M."/>
        </authorList>
    </citation>
    <scope>NUCLEOTIDE SEQUENCE [LARGE SCALE GENOMIC DNA]</scope>
    <source>
        <strain evidence="2 3">OMI</strain>
    </source>
</reference>